<organism evidence="6 7">
    <name type="scientific">Lentithecium fluviatile CBS 122367</name>
    <dbReference type="NCBI Taxonomy" id="1168545"/>
    <lineage>
        <taxon>Eukaryota</taxon>
        <taxon>Fungi</taxon>
        <taxon>Dikarya</taxon>
        <taxon>Ascomycota</taxon>
        <taxon>Pezizomycotina</taxon>
        <taxon>Dothideomycetes</taxon>
        <taxon>Pleosporomycetidae</taxon>
        <taxon>Pleosporales</taxon>
        <taxon>Massarineae</taxon>
        <taxon>Lentitheciaceae</taxon>
        <taxon>Lentithecium</taxon>
    </lineage>
</organism>
<reference evidence="6" key="1">
    <citation type="journal article" date="2020" name="Stud. Mycol.">
        <title>101 Dothideomycetes genomes: a test case for predicting lifestyles and emergence of pathogens.</title>
        <authorList>
            <person name="Haridas S."/>
            <person name="Albert R."/>
            <person name="Binder M."/>
            <person name="Bloem J."/>
            <person name="Labutti K."/>
            <person name="Salamov A."/>
            <person name="Andreopoulos B."/>
            <person name="Baker S."/>
            <person name="Barry K."/>
            <person name="Bills G."/>
            <person name="Bluhm B."/>
            <person name="Cannon C."/>
            <person name="Castanera R."/>
            <person name="Culley D."/>
            <person name="Daum C."/>
            <person name="Ezra D."/>
            <person name="Gonzalez J."/>
            <person name="Henrissat B."/>
            <person name="Kuo A."/>
            <person name="Liang C."/>
            <person name="Lipzen A."/>
            <person name="Lutzoni F."/>
            <person name="Magnuson J."/>
            <person name="Mondo S."/>
            <person name="Nolan M."/>
            <person name="Ohm R."/>
            <person name="Pangilinan J."/>
            <person name="Park H.-J."/>
            <person name="Ramirez L."/>
            <person name="Alfaro M."/>
            <person name="Sun H."/>
            <person name="Tritt A."/>
            <person name="Yoshinaga Y."/>
            <person name="Zwiers L.-H."/>
            <person name="Turgeon B."/>
            <person name="Goodwin S."/>
            <person name="Spatafora J."/>
            <person name="Crous P."/>
            <person name="Grigoriev I."/>
        </authorList>
    </citation>
    <scope>NUCLEOTIDE SEQUENCE</scope>
    <source>
        <strain evidence="6">CBS 122367</strain>
    </source>
</reference>
<comment type="subcellular location">
    <subcellularLocation>
        <location evidence="1">Secreted</location>
    </subcellularLocation>
</comment>
<dbReference type="SMART" id="SM00020">
    <property type="entry name" value="Tryp_SPc"/>
    <property type="match status" value="1"/>
</dbReference>
<sequence length="245" mass="24839">MPALLFAAAIPEKQETQIVGGTAAAAGEFPFIVSIQTSAGEPFCAGTLLNANTVMTAGHCSPEGSEVPLDLLIRAGSLTTASGGVTSGVSNFTIFPKYDGEDYDISILKLSTSIPTSSTIAYGRLPASDSDPAAGSITTVAGWGATREGGSSSASLLKVSVPVISRTQCQAAYAPIQSPVTDRMWCAGEAAGGKDACQGDSGGPIVDGSSTVIGIVSWGRGCARAEFPGVYTRVSSFISFINSNL</sequence>
<keyword evidence="4 6" id="KW-0645">Protease</keyword>
<dbReference type="SUPFAM" id="SSF50494">
    <property type="entry name" value="Trypsin-like serine proteases"/>
    <property type="match status" value="1"/>
</dbReference>
<protein>
    <submittedName>
        <fullName evidence="6">Trypsin protease</fullName>
    </submittedName>
</protein>
<dbReference type="Gene3D" id="2.40.10.10">
    <property type="entry name" value="Trypsin-like serine proteases"/>
    <property type="match status" value="2"/>
</dbReference>
<proteinExistence type="predicted"/>
<dbReference type="OrthoDB" id="6380398at2759"/>
<evidence type="ECO:0000256" key="3">
    <source>
        <dbReference type="ARBA" id="ARBA00023157"/>
    </source>
</evidence>
<dbReference type="PRINTS" id="PR00722">
    <property type="entry name" value="CHYMOTRYPSIN"/>
</dbReference>
<dbReference type="InterPro" id="IPR001314">
    <property type="entry name" value="Peptidase_S1A"/>
</dbReference>
<dbReference type="FunFam" id="2.40.10.10:FF:000047">
    <property type="entry name" value="Trypsin eta"/>
    <property type="match status" value="1"/>
</dbReference>
<dbReference type="AlphaFoldDB" id="A0A6G1J1Y1"/>
<dbReference type="InterPro" id="IPR033116">
    <property type="entry name" value="TRYPSIN_SER"/>
</dbReference>
<evidence type="ECO:0000259" key="5">
    <source>
        <dbReference type="PROSITE" id="PS50240"/>
    </source>
</evidence>
<dbReference type="PANTHER" id="PTHR24252">
    <property type="entry name" value="ACROSIN-RELATED"/>
    <property type="match status" value="1"/>
</dbReference>
<dbReference type="GO" id="GO:0006508">
    <property type="term" value="P:proteolysis"/>
    <property type="evidence" value="ECO:0007669"/>
    <property type="project" value="UniProtKB-KW"/>
</dbReference>
<dbReference type="Proteomes" id="UP000799291">
    <property type="component" value="Unassembled WGS sequence"/>
</dbReference>
<evidence type="ECO:0000256" key="4">
    <source>
        <dbReference type="RuleBase" id="RU363034"/>
    </source>
</evidence>
<gene>
    <name evidence="6" type="ORF">K458DRAFT_367763</name>
</gene>
<dbReference type="PANTHER" id="PTHR24252:SF7">
    <property type="entry name" value="HYALIN"/>
    <property type="match status" value="1"/>
</dbReference>
<dbReference type="InterPro" id="IPR009003">
    <property type="entry name" value="Peptidase_S1_PA"/>
</dbReference>
<keyword evidence="4" id="KW-0720">Serine protease</keyword>
<keyword evidence="4" id="KW-0378">Hydrolase</keyword>
<evidence type="ECO:0000313" key="7">
    <source>
        <dbReference type="Proteomes" id="UP000799291"/>
    </source>
</evidence>
<dbReference type="InterPro" id="IPR018114">
    <property type="entry name" value="TRYPSIN_HIS"/>
</dbReference>
<dbReference type="InterPro" id="IPR001254">
    <property type="entry name" value="Trypsin_dom"/>
</dbReference>
<dbReference type="GO" id="GO:0004252">
    <property type="term" value="F:serine-type endopeptidase activity"/>
    <property type="evidence" value="ECO:0007669"/>
    <property type="project" value="InterPro"/>
</dbReference>
<dbReference type="PROSITE" id="PS50240">
    <property type="entry name" value="TRYPSIN_DOM"/>
    <property type="match status" value="1"/>
</dbReference>
<name>A0A6G1J1Y1_9PLEO</name>
<dbReference type="GO" id="GO:0005576">
    <property type="term" value="C:extracellular region"/>
    <property type="evidence" value="ECO:0007669"/>
    <property type="project" value="UniProtKB-SubCell"/>
</dbReference>
<feature type="domain" description="Peptidase S1" evidence="5">
    <location>
        <begin position="18"/>
        <end position="245"/>
    </location>
</feature>
<keyword evidence="7" id="KW-1185">Reference proteome</keyword>
<dbReference type="InterPro" id="IPR043504">
    <property type="entry name" value="Peptidase_S1_PA_chymotrypsin"/>
</dbReference>
<dbReference type="EMBL" id="MU005582">
    <property type="protein sequence ID" value="KAF2684235.1"/>
    <property type="molecule type" value="Genomic_DNA"/>
</dbReference>
<dbReference type="PROSITE" id="PS00135">
    <property type="entry name" value="TRYPSIN_SER"/>
    <property type="match status" value="1"/>
</dbReference>
<dbReference type="PROSITE" id="PS00134">
    <property type="entry name" value="TRYPSIN_HIS"/>
    <property type="match status" value="1"/>
</dbReference>
<dbReference type="Pfam" id="PF00089">
    <property type="entry name" value="Trypsin"/>
    <property type="match status" value="1"/>
</dbReference>
<evidence type="ECO:0000256" key="2">
    <source>
        <dbReference type="ARBA" id="ARBA00022525"/>
    </source>
</evidence>
<dbReference type="CDD" id="cd00190">
    <property type="entry name" value="Tryp_SPc"/>
    <property type="match status" value="1"/>
</dbReference>
<dbReference type="GO" id="GO:0051604">
    <property type="term" value="P:protein maturation"/>
    <property type="evidence" value="ECO:0007669"/>
    <property type="project" value="UniProtKB-ARBA"/>
</dbReference>
<keyword evidence="2" id="KW-0964">Secreted</keyword>
<accession>A0A6G1J1Y1</accession>
<keyword evidence="3" id="KW-1015">Disulfide bond</keyword>
<evidence type="ECO:0000313" key="6">
    <source>
        <dbReference type="EMBL" id="KAF2684235.1"/>
    </source>
</evidence>
<evidence type="ECO:0000256" key="1">
    <source>
        <dbReference type="ARBA" id="ARBA00004613"/>
    </source>
</evidence>